<proteinExistence type="predicted"/>
<dbReference type="OrthoDB" id="1431622at2"/>
<organism evidence="1 2">
    <name type="scientific">Antarcticibacterium flavum</name>
    <dbReference type="NCBI Taxonomy" id="2058175"/>
    <lineage>
        <taxon>Bacteria</taxon>
        <taxon>Pseudomonadati</taxon>
        <taxon>Bacteroidota</taxon>
        <taxon>Flavobacteriia</taxon>
        <taxon>Flavobacteriales</taxon>
        <taxon>Flavobacteriaceae</taxon>
        <taxon>Antarcticibacterium</taxon>
    </lineage>
</organism>
<evidence type="ECO:0000313" key="2">
    <source>
        <dbReference type="Proteomes" id="UP000309016"/>
    </source>
</evidence>
<accession>A0A5B7X5Q1</accession>
<protein>
    <submittedName>
        <fullName evidence="1">Uncharacterized protein</fullName>
    </submittedName>
</protein>
<dbReference type="RefSeq" id="WP_139066630.1">
    <property type="nucleotide sequence ID" value="NZ_CP040812.1"/>
</dbReference>
<keyword evidence="2" id="KW-1185">Reference proteome</keyword>
<reference evidence="1 2" key="1">
    <citation type="submission" date="2019-06" db="EMBL/GenBank/DDBJ databases">
        <title>Complete genome sequence of Antarcticibacterium flavum KCTC 52984T from an Antarctic marine sediment.</title>
        <authorList>
            <person name="Lee Y.M."/>
            <person name="Shin S.C."/>
        </authorList>
    </citation>
    <scope>NUCLEOTIDE SEQUENCE [LARGE SCALE GENOMIC DNA]</scope>
    <source>
        <strain evidence="1 2">KCTC 52984</strain>
    </source>
</reference>
<evidence type="ECO:0000313" key="1">
    <source>
        <dbReference type="EMBL" id="QCY70068.1"/>
    </source>
</evidence>
<dbReference type="EMBL" id="CP040812">
    <property type="protein sequence ID" value="QCY70068.1"/>
    <property type="molecule type" value="Genomic_DNA"/>
</dbReference>
<sequence>MKEIVKPHYQDEDIQRINLCTDVNNWKSELSLIEVENRFYAMLFKSKLIDVTEINQQDINFLIQELESLDKSNTSCLDRILVFYNELEGMMECDDVQCDTYYLNNYQQFKVDMENHFHKNRYVKNLIYSYMKTGIKKFL</sequence>
<dbReference type="Proteomes" id="UP000309016">
    <property type="component" value="Chromosome"/>
</dbReference>
<dbReference type="KEGG" id="afla:FHG64_12025"/>
<dbReference type="AlphaFoldDB" id="A0A5B7X5Q1"/>
<name>A0A5B7X5Q1_9FLAO</name>
<gene>
    <name evidence="1" type="ORF">FHG64_12025</name>
</gene>